<organism evidence="1 2">
    <name type="scientific">Glossina pallidipes</name>
    <name type="common">Tsetse fly</name>
    <dbReference type="NCBI Taxonomy" id="7398"/>
    <lineage>
        <taxon>Eukaryota</taxon>
        <taxon>Metazoa</taxon>
        <taxon>Ecdysozoa</taxon>
        <taxon>Arthropoda</taxon>
        <taxon>Hexapoda</taxon>
        <taxon>Insecta</taxon>
        <taxon>Pterygota</taxon>
        <taxon>Neoptera</taxon>
        <taxon>Endopterygota</taxon>
        <taxon>Diptera</taxon>
        <taxon>Brachycera</taxon>
        <taxon>Muscomorpha</taxon>
        <taxon>Hippoboscoidea</taxon>
        <taxon>Glossinidae</taxon>
        <taxon>Glossina</taxon>
    </lineage>
</organism>
<evidence type="ECO:0000313" key="1">
    <source>
        <dbReference type="EnsemblMetazoa" id="GPAI037364-PA"/>
    </source>
</evidence>
<name>A0A1B0A880_GLOPL</name>
<proteinExistence type="predicted"/>
<dbReference type="EnsemblMetazoa" id="GPAI037364-RA">
    <property type="protein sequence ID" value="GPAI037364-PA"/>
    <property type="gene ID" value="GPAI037364"/>
</dbReference>
<protein>
    <submittedName>
        <fullName evidence="1">Uncharacterized protein</fullName>
    </submittedName>
</protein>
<dbReference type="Proteomes" id="UP000092445">
    <property type="component" value="Unassembled WGS sequence"/>
</dbReference>
<dbReference type="AlphaFoldDB" id="A0A1B0A880"/>
<dbReference type="VEuPathDB" id="VectorBase:GPAI037364"/>
<reference evidence="2" key="1">
    <citation type="submission" date="2014-03" db="EMBL/GenBank/DDBJ databases">
        <authorList>
            <person name="Aksoy S."/>
            <person name="Warren W."/>
            <person name="Wilson R.K."/>
        </authorList>
    </citation>
    <scope>NUCLEOTIDE SEQUENCE [LARGE SCALE GENOMIC DNA]</scope>
    <source>
        <strain evidence="2">IAEA</strain>
    </source>
</reference>
<accession>A0A1B0A880</accession>
<keyword evidence="2" id="KW-1185">Reference proteome</keyword>
<reference evidence="1" key="2">
    <citation type="submission" date="2020-05" db="UniProtKB">
        <authorList>
            <consortium name="EnsemblMetazoa"/>
        </authorList>
    </citation>
    <scope>IDENTIFICATION</scope>
    <source>
        <strain evidence="1">IAEA</strain>
    </source>
</reference>
<sequence length="111" mass="12470">MFVCVSYVRNSLRGKWPSVLVHMHSDFVRNISTRTIRYSSPLSCTTYDVELDDLTTIHSLVIHRIPVSNNVFIHLASIHISLSKLNIISSVGMRSIEFATNCIKSCDGGVF</sequence>
<evidence type="ECO:0000313" key="2">
    <source>
        <dbReference type="Proteomes" id="UP000092445"/>
    </source>
</evidence>